<dbReference type="EMBL" id="JNVM01000044">
    <property type="protein sequence ID" value="KEQ22110.1"/>
    <property type="molecule type" value="Genomic_DNA"/>
</dbReference>
<dbReference type="InterPro" id="IPR001223">
    <property type="entry name" value="Glyco_hydro18_cat"/>
</dbReference>
<dbReference type="InterPro" id="IPR017853">
    <property type="entry name" value="GH"/>
</dbReference>
<dbReference type="GO" id="GO:0070492">
    <property type="term" value="F:oligosaccharide binding"/>
    <property type="evidence" value="ECO:0007669"/>
    <property type="project" value="TreeGrafter"/>
</dbReference>
<evidence type="ECO:0000313" key="6">
    <source>
        <dbReference type="Proteomes" id="UP000028123"/>
    </source>
</evidence>
<organism evidence="5 6">
    <name type="scientific">Paenibacillus tyrfis</name>
    <dbReference type="NCBI Taxonomy" id="1501230"/>
    <lineage>
        <taxon>Bacteria</taxon>
        <taxon>Bacillati</taxon>
        <taxon>Bacillota</taxon>
        <taxon>Bacilli</taxon>
        <taxon>Bacillales</taxon>
        <taxon>Paenibacillaceae</taxon>
        <taxon>Paenibacillus</taxon>
    </lineage>
</organism>
<gene>
    <name evidence="5" type="ORF">ET33_27925</name>
</gene>
<dbReference type="OrthoDB" id="9769314at2"/>
<keyword evidence="6" id="KW-1185">Reference proteome</keyword>
<dbReference type="InterPro" id="IPR041704">
    <property type="entry name" value="CFLE_GH18"/>
</dbReference>
<evidence type="ECO:0008006" key="7">
    <source>
        <dbReference type="Google" id="ProtNLM"/>
    </source>
</evidence>
<dbReference type="PROSITE" id="PS51910">
    <property type="entry name" value="GH18_2"/>
    <property type="match status" value="1"/>
</dbReference>
<dbReference type="Proteomes" id="UP000028123">
    <property type="component" value="Unassembled WGS sequence"/>
</dbReference>
<dbReference type="eggNOG" id="COG1388">
    <property type="taxonomic scope" value="Bacteria"/>
</dbReference>
<feature type="domain" description="GH18" evidence="4">
    <location>
        <begin position="85"/>
        <end position="417"/>
    </location>
</feature>
<dbReference type="InterPro" id="IPR029070">
    <property type="entry name" value="Chitinase_insertion_sf"/>
</dbReference>
<dbReference type="CDD" id="cd00118">
    <property type="entry name" value="LysM"/>
    <property type="match status" value="2"/>
</dbReference>
<proteinExistence type="predicted"/>
<dbReference type="GO" id="GO:0012505">
    <property type="term" value="C:endomembrane system"/>
    <property type="evidence" value="ECO:0007669"/>
    <property type="project" value="TreeGrafter"/>
</dbReference>
<dbReference type="SMART" id="SM00636">
    <property type="entry name" value="Glyco_18"/>
    <property type="match status" value="1"/>
</dbReference>
<evidence type="ECO:0000259" key="3">
    <source>
        <dbReference type="PROSITE" id="PS51782"/>
    </source>
</evidence>
<dbReference type="GO" id="GO:0005975">
    <property type="term" value="P:carbohydrate metabolic process"/>
    <property type="evidence" value="ECO:0007669"/>
    <property type="project" value="InterPro"/>
</dbReference>
<dbReference type="AlphaFoldDB" id="A0A081NUI7"/>
<dbReference type="SUPFAM" id="SSF51445">
    <property type="entry name" value="(Trans)glycosidases"/>
    <property type="match status" value="1"/>
</dbReference>
<dbReference type="Gene3D" id="3.20.20.80">
    <property type="entry name" value="Glycosidases"/>
    <property type="match status" value="1"/>
</dbReference>
<evidence type="ECO:0000313" key="5">
    <source>
        <dbReference type="EMBL" id="KEQ22110.1"/>
    </source>
</evidence>
<dbReference type="PANTHER" id="PTHR46066:SF2">
    <property type="entry name" value="CHITINASE DOMAIN-CONTAINING PROTEIN 1"/>
    <property type="match status" value="1"/>
</dbReference>
<dbReference type="SUPFAM" id="SSF54106">
    <property type="entry name" value="LysM domain"/>
    <property type="match status" value="2"/>
</dbReference>
<dbReference type="Pfam" id="PF01476">
    <property type="entry name" value="LysM"/>
    <property type="match status" value="2"/>
</dbReference>
<dbReference type="InterPro" id="IPR018392">
    <property type="entry name" value="LysM"/>
</dbReference>
<keyword evidence="2" id="KW-0326">Glycosidase</keyword>
<dbReference type="CDD" id="cd02874">
    <property type="entry name" value="GH18_CFLE_spore_hydrolase"/>
    <property type="match status" value="1"/>
</dbReference>
<dbReference type="Pfam" id="PF00704">
    <property type="entry name" value="Glyco_hydro_18"/>
    <property type="match status" value="1"/>
</dbReference>
<evidence type="ECO:0000259" key="4">
    <source>
        <dbReference type="PROSITE" id="PS51910"/>
    </source>
</evidence>
<dbReference type="GO" id="GO:0016798">
    <property type="term" value="F:hydrolase activity, acting on glycosyl bonds"/>
    <property type="evidence" value="ECO:0007669"/>
    <property type="project" value="UniProtKB-KW"/>
</dbReference>
<dbReference type="SMART" id="SM00257">
    <property type="entry name" value="LysM"/>
    <property type="match status" value="2"/>
</dbReference>
<dbReference type="RefSeq" id="WP_036692401.1">
    <property type="nucleotide sequence ID" value="NZ_FYEP01000021.1"/>
</dbReference>
<comment type="caution">
    <text evidence="5">The sequence shown here is derived from an EMBL/GenBank/DDBJ whole genome shotgun (WGS) entry which is preliminary data.</text>
</comment>
<sequence length="417" mass="47237">MFVYDVKYGDSLFSIARKYRVTLDSLRIVNGLTNATLVPGQALIVPSNVYIVQPGDSLYQISRMSFIPVPTLRLWNGLQTDTLLIGMELYLPPREKYPEEGLSYLIPTTPEETESTARTFSPYNTYFGIFGYRVTEGGGLSTLDDEVAIRATRENRVAPLATITNLTPAGFSPELTKQVLNFPEIRNRLINNIFTLVKEKNYAGVNIDFERVPADERDLYTGFLRALNERLKTEGYYTSVALPVKRSDDEYPGYDYGGIGSVVDFVFIMAYDFHEAHSGPGPVAPIDQIRRTLDYAIRQMNRNKIILGVPRYGYDWTMDNGNVISAKAVSVAAATNTAMQYEVPIQYSTLHEQPHFSYWDAEGHRHFVWFEDARARAAKFQVIVSYRLRGVGAWQLGLNFPQSAYLVAEFFAQKRVL</sequence>
<dbReference type="InterPro" id="IPR036779">
    <property type="entry name" value="LysM_dom_sf"/>
</dbReference>
<dbReference type="PANTHER" id="PTHR46066">
    <property type="entry name" value="CHITINASE DOMAIN-CONTAINING PROTEIN 1 FAMILY MEMBER"/>
    <property type="match status" value="1"/>
</dbReference>
<accession>A0A081NUI7</accession>
<evidence type="ECO:0000256" key="2">
    <source>
        <dbReference type="ARBA" id="ARBA00023295"/>
    </source>
</evidence>
<feature type="domain" description="LysM" evidence="3">
    <location>
        <begin position="2"/>
        <end position="45"/>
    </location>
</feature>
<evidence type="ECO:0000256" key="1">
    <source>
        <dbReference type="ARBA" id="ARBA00022801"/>
    </source>
</evidence>
<reference evidence="5 6" key="1">
    <citation type="submission" date="2014-06" db="EMBL/GenBank/DDBJ databases">
        <title>Draft genome sequence of Paenibacillus sp. MSt1.</title>
        <authorList>
            <person name="Aw Y.K."/>
            <person name="Ong K.S."/>
            <person name="Gan H.M."/>
            <person name="Lee S.M."/>
        </authorList>
    </citation>
    <scope>NUCLEOTIDE SEQUENCE [LARGE SCALE GENOMIC DNA]</scope>
    <source>
        <strain evidence="5 6">MSt1</strain>
    </source>
</reference>
<feature type="domain" description="LysM" evidence="3">
    <location>
        <begin position="48"/>
        <end position="91"/>
    </location>
</feature>
<keyword evidence="1" id="KW-0378">Hydrolase</keyword>
<dbReference type="eggNOG" id="COG3858">
    <property type="taxonomic scope" value="Bacteria"/>
</dbReference>
<protein>
    <recommendedName>
        <fullName evidence="7">Sporulation protein</fullName>
    </recommendedName>
</protein>
<dbReference type="Gene3D" id="3.10.350.10">
    <property type="entry name" value="LysM domain"/>
    <property type="match status" value="2"/>
</dbReference>
<name>A0A081NUI7_9BACL</name>
<dbReference type="InterPro" id="IPR011583">
    <property type="entry name" value="Chitinase_II/V-like_cat"/>
</dbReference>
<dbReference type="PROSITE" id="PS51782">
    <property type="entry name" value="LYSM"/>
    <property type="match status" value="2"/>
</dbReference>
<dbReference type="Gene3D" id="3.10.50.10">
    <property type="match status" value="1"/>
</dbReference>
<dbReference type="GO" id="GO:0008061">
    <property type="term" value="F:chitin binding"/>
    <property type="evidence" value="ECO:0007669"/>
    <property type="project" value="InterPro"/>
</dbReference>